<sequence length="100" mass="11299">MRQCLASGGFEIRQWASNFPSVVSHLSSTARSESTALWLAEKSTDPQEPALGLRWHCPIDQLCYKPKPMESEIPTMWHVYKAVCLASIQRMLARHTALTI</sequence>
<evidence type="ECO:0000313" key="2">
    <source>
        <dbReference type="Proteomes" id="UP001174136"/>
    </source>
</evidence>
<dbReference type="EMBL" id="JAOPHQ010004083">
    <property type="protein sequence ID" value="KAK0140507.1"/>
    <property type="molecule type" value="Genomic_DNA"/>
</dbReference>
<evidence type="ECO:0000313" key="1">
    <source>
        <dbReference type="EMBL" id="KAK0140507.1"/>
    </source>
</evidence>
<proteinExistence type="predicted"/>
<reference evidence="1" key="1">
    <citation type="journal article" date="2023" name="Front. Mar. Sci.">
        <title>A new Merluccius polli reference genome to investigate the effects of global change in West African waters.</title>
        <authorList>
            <person name="Mateo J.L."/>
            <person name="Blanco-Fernandez C."/>
            <person name="Garcia-Vazquez E."/>
            <person name="Machado-Schiaffino G."/>
        </authorList>
    </citation>
    <scope>NUCLEOTIDE SEQUENCE</scope>
    <source>
        <strain evidence="1">C29</strain>
        <tissue evidence="1">Fin</tissue>
    </source>
</reference>
<accession>A0AA47MI60</accession>
<comment type="caution">
    <text evidence="1">The sequence shown here is derived from an EMBL/GenBank/DDBJ whole genome shotgun (WGS) entry which is preliminary data.</text>
</comment>
<name>A0AA47MI60_MERPO</name>
<dbReference type="Proteomes" id="UP001174136">
    <property type="component" value="Unassembled WGS sequence"/>
</dbReference>
<dbReference type="AlphaFoldDB" id="A0AA47MI60"/>
<organism evidence="1 2">
    <name type="scientific">Merluccius polli</name>
    <name type="common">Benguela hake</name>
    <name type="synonym">Merluccius cadenati</name>
    <dbReference type="NCBI Taxonomy" id="89951"/>
    <lineage>
        <taxon>Eukaryota</taxon>
        <taxon>Metazoa</taxon>
        <taxon>Chordata</taxon>
        <taxon>Craniata</taxon>
        <taxon>Vertebrata</taxon>
        <taxon>Euteleostomi</taxon>
        <taxon>Actinopterygii</taxon>
        <taxon>Neopterygii</taxon>
        <taxon>Teleostei</taxon>
        <taxon>Neoteleostei</taxon>
        <taxon>Acanthomorphata</taxon>
        <taxon>Zeiogadaria</taxon>
        <taxon>Gadariae</taxon>
        <taxon>Gadiformes</taxon>
        <taxon>Gadoidei</taxon>
        <taxon>Merlucciidae</taxon>
        <taxon>Merluccius</taxon>
    </lineage>
</organism>
<protein>
    <submittedName>
        <fullName evidence="1">Uncharacterized protein</fullName>
    </submittedName>
</protein>
<gene>
    <name evidence="1" type="ORF">N1851_022516</name>
</gene>
<keyword evidence="2" id="KW-1185">Reference proteome</keyword>
<dbReference type="PANTHER" id="PTHR47331:SF5">
    <property type="entry name" value="RIBONUCLEASE H"/>
    <property type="match status" value="1"/>
</dbReference>
<dbReference type="PANTHER" id="PTHR47331">
    <property type="entry name" value="PHD-TYPE DOMAIN-CONTAINING PROTEIN"/>
    <property type="match status" value="1"/>
</dbReference>